<keyword evidence="2" id="KW-1185">Reference proteome</keyword>
<gene>
    <name evidence="1" type="ORF">QAD02_000907</name>
</gene>
<evidence type="ECO:0000313" key="1">
    <source>
        <dbReference type="EMBL" id="KAJ8669648.1"/>
    </source>
</evidence>
<sequence length="294" mass="32042">MAMGVKVEDFFPSVKSNLTKIKWAHAVNSQALLMKTLSSNETHMIEADVNMGKLIGSEEIIPIMAHDINMTSDLSLREFIIKVVANKTKGIKLDFKTAEAYKNGTTLINTEFKNLSIPVWLNADIIPGPINAHIANVDPRTFFEDAKKVPEALLSVGWTTSLVDSPTANATTANYTQVHLDQMKKTLDDAKLMNTSVTFAVRACYAANTIDGLKNLLTQTSNHSSTLTIWSSQGDKVNVTNLNKLIKTVGVAKIYVDVPEDLRKQLDLNGSSGFGASLGLLIASAILTLHRSVL</sequence>
<protein>
    <submittedName>
        <fullName evidence="1">Uncharacterized protein</fullName>
    </submittedName>
</protein>
<organism evidence="1 2">
    <name type="scientific">Eretmocerus hayati</name>
    <dbReference type="NCBI Taxonomy" id="131215"/>
    <lineage>
        <taxon>Eukaryota</taxon>
        <taxon>Metazoa</taxon>
        <taxon>Ecdysozoa</taxon>
        <taxon>Arthropoda</taxon>
        <taxon>Hexapoda</taxon>
        <taxon>Insecta</taxon>
        <taxon>Pterygota</taxon>
        <taxon>Neoptera</taxon>
        <taxon>Endopterygota</taxon>
        <taxon>Hymenoptera</taxon>
        <taxon>Apocrita</taxon>
        <taxon>Proctotrupomorpha</taxon>
        <taxon>Chalcidoidea</taxon>
        <taxon>Aphelinidae</taxon>
        <taxon>Aphelininae</taxon>
        <taxon>Eretmocerus</taxon>
    </lineage>
</organism>
<comment type="caution">
    <text evidence="1">The sequence shown here is derived from an EMBL/GenBank/DDBJ whole genome shotgun (WGS) entry which is preliminary data.</text>
</comment>
<name>A0ACC2NFT9_9HYME</name>
<reference evidence="1" key="1">
    <citation type="submission" date="2023-04" db="EMBL/GenBank/DDBJ databases">
        <title>A chromosome-level genome assembly of the parasitoid wasp Eretmocerus hayati.</title>
        <authorList>
            <person name="Zhong Y."/>
            <person name="Liu S."/>
            <person name="Liu Y."/>
        </authorList>
    </citation>
    <scope>NUCLEOTIDE SEQUENCE</scope>
    <source>
        <strain evidence="1">ZJU_SS_LIU_2023</strain>
    </source>
</reference>
<dbReference type="Proteomes" id="UP001239111">
    <property type="component" value="Chromosome 3"/>
</dbReference>
<proteinExistence type="predicted"/>
<accession>A0ACC2NFT9</accession>
<dbReference type="EMBL" id="CM056743">
    <property type="protein sequence ID" value="KAJ8669648.1"/>
    <property type="molecule type" value="Genomic_DNA"/>
</dbReference>
<evidence type="ECO:0000313" key="2">
    <source>
        <dbReference type="Proteomes" id="UP001239111"/>
    </source>
</evidence>